<accession>A0AAD1XQ19</accession>
<feature type="signal peptide" evidence="1">
    <location>
        <begin position="1"/>
        <end position="19"/>
    </location>
</feature>
<organism evidence="3 4">
    <name type="scientific">Euplotes crassus</name>
    <dbReference type="NCBI Taxonomy" id="5936"/>
    <lineage>
        <taxon>Eukaryota</taxon>
        <taxon>Sar</taxon>
        <taxon>Alveolata</taxon>
        <taxon>Ciliophora</taxon>
        <taxon>Intramacronucleata</taxon>
        <taxon>Spirotrichea</taxon>
        <taxon>Hypotrichia</taxon>
        <taxon>Euplotida</taxon>
        <taxon>Euplotidae</taxon>
        <taxon>Moneuplotes</taxon>
    </lineage>
</organism>
<dbReference type="GO" id="GO:0006629">
    <property type="term" value="P:lipid metabolic process"/>
    <property type="evidence" value="ECO:0007669"/>
    <property type="project" value="InterPro"/>
</dbReference>
<feature type="chain" id="PRO_5042217049" description="Fungal lipase-type domain-containing protein" evidence="1">
    <location>
        <begin position="20"/>
        <end position="306"/>
    </location>
</feature>
<comment type="caution">
    <text evidence="3">The sequence shown here is derived from an EMBL/GenBank/DDBJ whole genome shotgun (WGS) entry which is preliminary data.</text>
</comment>
<dbReference type="SUPFAM" id="SSF53474">
    <property type="entry name" value="alpha/beta-Hydrolases"/>
    <property type="match status" value="1"/>
</dbReference>
<evidence type="ECO:0000259" key="2">
    <source>
        <dbReference type="Pfam" id="PF01764"/>
    </source>
</evidence>
<keyword evidence="1" id="KW-0732">Signal</keyword>
<feature type="domain" description="Fungal lipase-type" evidence="2">
    <location>
        <begin position="91"/>
        <end position="229"/>
    </location>
</feature>
<dbReference type="PANTHER" id="PTHR45908">
    <property type="entry name" value="PROTEIN CBG11750-RELATED"/>
    <property type="match status" value="1"/>
</dbReference>
<dbReference type="Pfam" id="PF01764">
    <property type="entry name" value="Lipase_3"/>
    <property type="match status" value="1"/>
</dbReference>
<gene>
    <name evidence="3" type="ORF">ECRASSUSDP1_LOCUS18097</name>
</gene>
<dbReference type="AlphaFoldDB" id="A0AAD1XQ19"/>
<dbReference type="Gene3D" id="3.40.50.1820">
    <property type="entry name" value="alpha/beta hydrolase"/>
    <property type="match status" value="1"/>
</dbReference>
<evidence type="ECO:0000313" key="4">
    <source>
        <dbReference type="Proteomes" id="UP001295684"/>
    </source>
</evidence>
<protein>
    <recommendedName>
        <fullName evidence="2">Fungal lipase-type domain-containing protein</fullName>
    </recommendedName>
</protein>
<name>A0AAD1XQ19_EUPCR</name>
<dbReference type="CDD" id="cd00519">
    <property type="entry name" value="Lipase_3"/>
    <property type="match status" value="1"/>
</dbReference>
<evidence type="ECO:0000313" key="3">
    <source>
        <dbReference type="EMBL" id="CAI2376724.1"/>
    </source>
</evidence>
<reference evidence="3" key="1">
    <citation type="submission" date="2023-07" db="EMBL/GenBank/DDBJ databases">
        <authorList>
            <consortium name="AG Swart"/>
            <person name="Singh M."/>
            <person name="Singh A."/>
            <person name="Seah K."/>
            <person name="Emmerich C."/>
        </authorList>
    </citation>
    <scope>NUCLEOTIDE SEQUENCE</scope>
    <source>
        <strain evidence="3">DP1</strain>
    </source>
</reference>
<dbReference type="EMBL" id="CAMPGE010018292">
    <property type="protein sequence ID" value="CAI2376724.1"/>
    <property type="molecule type" value="Genomic_DNA"/>
</dbReference>
<keyword evidence="4" id="KW-1185">Reference proteome</keyword>
<evidence type="ECO:0000256" key="1">
    <source>
        <dbReference type="SAM" id="SignalP"/>
    </source>
</evidence>
<dbReference type="InterPro" id="IPR029058">
    <property type="entry name" value="AB_hydrolase_fold"/>
</dbReference>
<dbReference type="Proteomes" id="UP001295684">
    <property type="component" value="Unassembled WGS sequence"/>
</dbReference>
<dbReference type="InterPro" id="IPR002921">
    <property type="entry name" value="Fungal_lipase-type"/>
</dbReference>
<sequence length="306" mass="34533">MKRILTACLILTLVMLVQAQYNEDFAKEVFYIALLANCKADKVLANDCGPASKFVVSDFGMEVLHAWKNEEGINGLTTVIVKKEKAKTIYVGLSGTKHMAQLVADIVTPDAVDYTLHSEAKGAQVMKYFNDKYTKNFRVNLIDHIKEVQKEYPNFDIIFTGHSLGAGMATLALADYSLLGLGKDRNVYGYTFGQPRVANYKLFDAFLPKVQGFYRVVHENDIVAHVPPCIVDSDFNCKKEGLLPRFYPYHPPEEIWYNEDWTNYSTCDIDLGEDPKCSDKGMNDSLRDHVEYFNVADIGIFIGGDY</sequence>
<proteinExistence type="predicted"/>